<name>A0A2M8KIH3_9BACT</name>
<dbReference type="EMBL" id="PFEA01000039">
    <property type="protein sequence ID" value="PJE59721.1"/>
    <property type="molecule type" value="Genomic_DNA"/>
</dbReference>
<accession>A0A2M8KIH3</accession>
<sequence length="78" mass="8746">MLDKLKQLQRMKKAMDEISVTEKVGEIEIEMSGNMEVKAVRLGDKEKLTERDTQNCFNGAVKSVQQKMMGQLGGGLPF</sequence>
<comment type="caution">
    <text evidence="1">The sequence shown here is derived from an EMBL/GenBank/DDBJ whole genome shotgun (WGS) entry which is preliminary data.</text>
</comment>
<evidence type="ECO:0000313" key="2">
    <source>
        <dbReference type="Proteomes" id="UP000231086"/>
    </source>
</evidence>
<dbReference type="AlphaFoldDB" id="A0A2M8KIH3"/>
<protein>
    <recommendedName>
        <fullName evidence="3">Nucleoid-associated protein, YbaB/EbfC family</fullName>
    </recommendedName>
</protein>
<dbReference type="InterPro" id="IPR036894">
    <property type="entry name" value="YbaB-like_sf"/>
</dbReference>
<proteinExistence type="predicted"/>
<evidence type="ECO:0008006" key="3">
    <source>
        <dbReference type="Google" id="ProtNLM"/>
    </source>
</evidence>
<evidence type="ECO:0000313" key="1">
    <source>
        <dbReference type="EMBL" id="PJE59721.1"/>
    </source>
</evidence>
<organism evidence="1 2">
    <name type="scientific">Candidatus Portnoybacteria bacterium CG10_big_fil_rev_8_21_14_0_10_44_7</name>
    <dbReference type="NCBI Taxonomy" id="1974816"/>
    <lineage>
        <taxon>Bacteria</taxon>
        <taxon>Candidatus Portnoyibacteriota</taxon>
    </lineage>
</organism>
<dbReference type="SUPFAM" id="SSF82607">
    <property type="entry name" value="YbaB-like"/>
    <property type="match status" value="1"/>
</dbReference>
<dbReference type="Proteomes" id="UP000231086">
    <property type="component" value="Unassembled WGS sequence"/>
</dbReference>
<gene>
    <name evidence="1" type="ORF">COU85_02185</name>
</gene>
<reference evidence="2" key="1">
    <citation type="submission" date="2017-09" db="EMBL/GenBank/DDBJ databases">
        <title>Depth-based differentiation of microbial function through sediment-hosted aquifers and enrichment of novel symbionts in the deep terrestrial subsurface.</title>
        <authorList>
            <person name="Probst A.J."/>
            <person name="Ladd B."/>
            <person name="Jarett J.K."/>
            <person name="Geller-Mcgrath D.E."/>
            <person name="Sieber C.M.K."/>
            <person name="Emerson J.B."/>
            <person name="Anantharaman K."/>
            <person name="Thomas B.C."/>
            <person name="Malmstrom R."/>
            <person name="Stieglmeier M."/>
            <person name="Klingl A."/>
            <person name="Woyke T."/>
            <person name="Ryan C.M."/>
            <person name="Banfield J.F."/>
        </authorList>
    </citation>
    <scope>NUCLEOTIDE SEQUENCE [LARGE SCALE GENOMIC DNA]</scope>
</reference>